<name>A0A327VR28_9BACT</name>
<evidence type="ECO:0000313" key="4">
    <source>
        <dbReference type="Proteomes" id="UP000249819"/>
    </source>
</evidence>
<reference evidence="3 4" key="1">
    <citation type="submission" date="2018-06" db="EMBL/GenBank/DDBJ databases">
        <title>Genomic Encyclopedia of Archaeal and Bacterial Type Strains, Phase II (KMG-II): from individual species to whole genera.</title>
        <authorList>
            <person name="Goeker M."/>
        </authorList>
    </citation>
    <scope>NUCLEOTIDE SEQUENCE [LARGE SCALE GENOMIC DNA]</scope>
    <source>
        <strain evidence="3 4">DSM 29821</strain>
    </source>
</reference>
<dbReference type="Proteomes" id="UP000249819">
    <property type="component" value="Unassembled WGS sequence"/>
</dbReference>
<dbReference type="OrthoDB" id="3648721at2"/>
<feature type="signal peptide" evidence="1">
    <location>
        <begin position="1"/>
        <end position="19"/>
    </location>
</feature>
<comment type="caution">
    <text evidence="3">The sequence shown here is derived from an EMBL/GenBank/DDBJ whole genome shotgun (WGS) entry which is preliminary data.</text>
</comment>
<keyword evidence="1" id="KW-0732">Signal</keyword>
<dbReference type="GO" id="GO:0008234">
    <property type="term" value="F:cysteine-type peptidase activity"/>
    <property type="evidence" value="ECO:0007669"/>
    <property type="project" value="InterPro"/>
</dbReference>
<evidence type="ECO:0000259" key="2">
    <source>
        <dbReference type="Pfam" id="PF00112"/>
    </source>
</evidence>
<gene>
    <name evidence="3" type="ORF">CLV59_107260</name>
</gene>
<evidence type="ECO:0000313" key="3">
    <source>
        <dbReference type="EMBL" id="RAJ77493.1"/>
    </source>
</evidence>
<dbReference type="GO" id="GO:0006508">
    <property type="term" value="P:proteolysis"/>
    <property type="evidence" value="ECO:0007669"/>
    <property type="project" value="UniProtKB-KW"/>
</dbReference>
<evidence type="ECO:0000256" key="1">
    <source>
        <dbReference type="SAM" id="SignalP"/>
    </source>
</evidence>
<feature type="chain" id="PRO_5016423939" evidence="1">
    <location>
        <begin position="20"/>
        <end position="251"/>
    </location>
</feature>
<dbReference type="InterPro" id="IPR000668">
    <property type="entry name" value="Peptidase_C1A_C"/>
</dbReference>
<feature type="domain" description="Peptidase C1A papain C-terminal" evidence="2">
    <location>
        <begin position="147"/>
        <end position="235"/>
    </location>
</feature>
<organism evidence="3 4">
    <name type="scientific">Chitinophaga dinghuensis</name>
    <dbReference type="NCBI Taxonomy" id="1539050"/>
    <lineage>
        <taxon>Bacteria</taxon>
        <taxon>Pseudomonadati</taxon>
        <taxon>Bacteroidota</taxon>
        <taxon>Chitinophagia</taxon>
        <taxon>Chitinophagales</taxon>
        <taxon>Chitinophagaceae</taxon>
        <taxon>Chitinophaga</taxon>
    </lineage>
</organism>
<dbReference type="InterPro" id="IPR038765">
    <property type="entry name" value="Papain-like_cys_pep_sf"/>
</dbReference>
<dbReference type="Pfam" id="PF00112">
    <property type="entry name" value="Peptidase_C1"/>
    <property type="match status" value="1"/>
</dbReference>
<dbReference type="SUPFAM" id="SSF54001">
    <property type="entry name" value="Cysteine proteinases"/>
    <property type="match status" value="1"/>
</dbReference>
<dbReference type="Gene3D" id="3.90.70.10">
    <property type="entry name" value="Cysteine proteinases"/>
    <property type="match status" value="1"/>
</dbReference>
<keyword evidence="3" id="KW-0645">Protease</keyword>
<dbReference type="RefSeq" id="WP_111594077.1">
    <property type="nucleotide sequence ID" value="NZ_QLMA01000007.1"/>
</dbReference>
<sequence>MKSLLLAVAVAIGFQTSFAQSSSLREYCPFELAQVNATCASYATVYSALSTQYNAANGFHASDSGFTAFSYGYIASRMKADKRGLRRIFNRCGLNVGADIALETLKKYGTFRMKEFPYICACTKLPGVESNYPSFKINNFTCLGTDSSIAVEHIEKIKGAIDQKLPVVAAIYQTPFFHANRVADAVFPEHYEKVETKANHVVCILGYDEHRNGGSFLIKNNYADWGGDHGFGYVKYSDMLKLIRATYVISL</sequence>
<keyword evidence="3" id="KW-0378">Hydrolase</keyword>
<protein>
    <submittedName>
        <fullName evidence="3">Papain like protease</fullName>
    </submittedName>
</protein>
<proteinExistence type="predicted"/>
<keyword evidence="4" id="KW-1185">Reference proteome</keyword>
<accession>A0A327VR28</accession>
<dbReference type="AlphaFoldDB" id="A0A327VR28"/>
<dbReference type="EMBL" id="QLMA01000007">
    <property type="protein sequence ID" value="RAJ77493.1"/>
    <property type="molecule type" value="Genomic_DNA"/>
</dbReference>